<protein>
    <submittedName>
        <fullName evidence="1">Uncharacterized protein</fullName>
    </submittedName>
</protein>
<evidence type="ECO:0000313" key="2">
    <source>
        <dbReference type="Proteomes" id="UP000244005"/>
    </source>
</evidence>
<reference evidence="2" key="1">
    <citation type="journal article" date="2017" name="Cell">
        <title>Insights into land plant evolution garnered from the Marchantia polymorpha genome.</title>
        <authorList>
            <person name="Bowman J.L."/>
            <person name="Kohchi T."/>
            <person name="Yamato K.T."/>
            <person name="Jenkins J."/>
            <person name="Shu S."/>
            <person name="Ishizaki K."/>
            <person name="Yamaoka S."/>
            <person name="Nishihama R."/>
            <person name="Nakamura Y."/>
            <person name="Berger F."/>
            <person name="Adam C."/>
            <person name="Aki S.S."/>
            <person name="Althoff F."/>
            <person name="Araki T."/>
            <person name="Arteaga-Vazquez M.A."/>
            <person name="Balasubrmanian S."/>
            <person name="Barry K."/>
            <person name="Bauer D."/>
            <person name="Boehm C.R."/>
            <person name="Briginshaw L."/>
            <person name="Caballero-Perez J."/>
            <person name="Catarino B."/>
            <person name="Chen F."/>
            <person name="Chiyoda S."/>
            <person name="Chovatia M."/>
            <person name="Davies K.M."/>
            <person name="Delmans M."/>
            <person name="Demura T."/>
            <person name="Dierschke T."/>
            <person name="Dolan L."/>
            <person name="Dorantes-Acosta A.E."/>
            <person name="Eklund D.M."/>
            <person name="Florent S.N."/>
            <person name="Flores-Sandoval E."/>
            <person name="Fujiyama A."/>
            <person name="Fukuzawa H."/>
            <person name="Galik B."/>
            <person name="Grimanelli D."/>
            <person name="Grimwood J."/>
            <person name="Grossniklaus U."/>
            <person name="Hamada T."/>
            <person name="Haseloff J."/>
            <person name="Hetherington A.J."/>
            <person name="Higo A."/>
            <person name="Hirakawa Y."/>
            <person name="Hundley H.N."/>
            <person name="Ikeda Y."/>
            <person name="Inoue K."/>
            <person name="Inoue S.I."/>
            <person name="Ishida S."/>
            <person name="Jia Q."/>
            <person name="Kakita M."/>
            <person name="Kanazawa T."/>
            <person name="Kawai Y."/>
            <person name="Kawashima T."/>
            <person name="Kennedy M."/>
            <person name="Kinose K."/>
            <person name="Kinoshita T."/>
            <person name="Kohara Y."/>
            <person name="Koide E."/>
            <person name="Komatsu K."/>
            <person name="Kopischke S."/>
            <person name="Kubo M."/>
            <person name="Kyozuka J."/>
            <person name="Lagercrantz U."/>
            <person name="Lin S.S."/>
            <person name="Lindquist E."/>
            <person name="Lipzen A.M."/>
            <person name="Lu C.W."/>
            <person name="De Luna E."/>
            <person name="Martienssen R.A."/>
            <person name="Minamino N."/>
            <person name="Mizutani M."/>
            <person name="Mizutani M."/>
            <person name="Mochizuki N."/>
            <person name="Monte I."/>
            <person name="Mosher R."/>
            <person name="Nagasaki H."/>
            <person name="Nakagami H."/>
            <person name="Naramoto S."/>
            <person name="Nishitani K."/>
            <person name="Ohtani M."/>
            <person name="Okamoto T."/>
            <person name="Okumura M."/>
            <person name="Phillips J."/>
            <person name="Pollak B."/>
            <person name="Reinders A."/>
            <person name="Rovekamp M."/>
            <person name="Sano R."/>
            <person name="Sawa S."/>
            <person name="Schmid M.W."/>
            <person name="Shirakawa M."/>
            <person name="Solano R."/>
            <person name="Spunde A."/>
            <person name="Suetsugu N."/>
            <person name="Sugano S."/>
            <person name="Sugiyama A."/>
            <person name="Sun R."/>
            <person name="Suzuki Y."/>
            <person name="Takenaka M."/>
            <person name="Takezawa D."/>
            <person name="Tomogane H."/>
            <person name="Tsuzuki M."/>
            <person name="Ueda T."/>
            <person name="Umeda M."/>
            <person name="Ward J.M."/>
            <person name="Watanabe Y."/>
            <person name="Yazaki K."/>
            <person name="Yokoyama R."/>
            <person name="Yoshitake Y."/>
            <person name="Yotsui I."/>
            <person name="Zachgo S."/>
            <person name="Schmutz J."/>
        </authorList>
    </citation>
    <scope>NUCLEOTIDE SEQUENCE [LARGE SCALE GENOMIC DNA]</scope>
    <source>
        <strain evidence="2">Tak-1</strain>
    </source>
</reference>
<organism evidence="1 2">
    <name type="scientific">Marchantia polymorpha</name>
    <name type="common">Common liverwort</name>
    <name type="synonym">Marchantia aquatica</name>
    <dbReference type="NCBI Taxonomy" id="3197"/>
    <lineage>
        <taxon>Eukaryota</taxon>
        <taxon>Viridiplantae</taxon>
        <taxon>Streptophyta</taxon>
        <taxon>Embryophyta</taxon>
        <taxon>Marchantiophyta</taxon>
        <taxon>Marchantiopsida</taxon>
        <taxon>Marchantiidae</taxon>
        <taxon>Marchantiales</taxon>
        <taxon>Marchantiaceae</taxon>
        <taxon>Marchantia</taxon>
    </lineage>
</organism>
<keyword evidence="2" id="KW-1185">Reference proteome</keyword>
<name>A0A2R6WQM3_MARPO</name>
<evidence type="ECO:0000313" key="1">
    <source>
        <dbReference type="EMBL" id="PTQ36141.1"/>
    </source>
</evidence>
<dbReference type="EMBL" id="KZ772738">
    <property type="protein sequence ID" value="PTQ36141.1"/>
    <property type="molecule type" value="Genomic_DNA"/>
</dbReference>
<accession>A0A2R6WQM3</accession>
<dbReference type="Proteomes" id="UP000244005">
    <property type="component" value="Unassembled WGS sequence"/>
</dbReference>
<sequence length="68" mass="7522">MVEQERTCKLYSSEALPIAAAAIGNNWCEQGRARTEQIAAIRILIALVAALEPVGWCNYSTRSHLKFS</sequence>
<proteinExistence type="predicted"/>
<dbReference type="AlphaFoldDB" id="A0A2R6WQM3"/>
<gene>
    <name evidence="1" type="ORF">MARPO_0066s0094</name>
</gene>